<accession>A0A834C0W6</accession>
<dbReference type="EMBL" id="WKFB01000511">
    <property type="protein sequence ID" value="KAF6720852.1"/>
    <property type="molecule type" value="Genomic_DNA"/>
</dbReference>
<feature type="region of interest" description="Disordered" evidence="1">
    <location>
        <begin position="1"/>
        <end position="62"/>
    </location>
</feature>
<protein>
    <submittedName>
        <fullName evidence="2">Uncharacterized protein</fullName>
    </submittedName>
</protein>
<gene>
    <name evidence="2" type="ORF">FQA47_010922</name>
</gene>
<evidence type="ECO:0000313" key="2">
    <source>
        <dbReference type="EMBL" id="KAF6720852.1"/>
    </source>
</evidence>
<name>A0A834C0W6_ORYME</name>
<feature type="compositionally biased region" description="Low complexity" evidence="1">
    <location>
        <begin position="1"/>
        <end position="12"/>
    </location>
</feature>
<evidence type="ECO:0000313" key="3">
    <source>
        <dbReference type="Proteomes" id="UP000646548"/>
    </source>
</evidence>
<sequence length="127" mass="14002">MLRSSSSSFFLRAPLHKNVSSPPMRAAATSSTSSSTTTTSFFPSSTGSSQPEEKRSSHHPPSFTCHLLPAWTEFRTRQLQRRASLKNQRRAERAVSQQQRAPRGGKVCARAGEASTRERFSAARGHV</sequence>
<dbReference type="AlphaFoldDB" id="A0A834C0W6"/>
<evidence type="ECO:0000256" key="1">
    <source>
        <dbReference type="SAM" id="MobiDB-lite"/>
    </source>
</evidence>
<dbReference type="Proteomes" id="UP000646548">
    <property type="component" value="Unassembled WGS sequence"/>
</dbReference>
<feature type="compositionally biased region" description="Low complexity" evidence="1">
    <location>
        <begin position="20"/>
        <end position="49"/>
    </location>
</feature>
<reference evidence="2" key="1">
    <citation type="journal article" name="BMC Genomics">
        <title>Long-read sequencing and de novo genome assembly of marine medaka (Oryzias melastigma).</title>
        <authorList>
            <person name="Liang P."/>
            <person name="Saqib H.S.A."/>
            <person name="Ni X."/>
            <person name="Shen Y."/>
        </authorList>
    </citation>
    <scope>NUCLEOTIDE SEQUENCE</scope>
    <source>
        <strain evidence="2">Bigg-433</strain>
    </source>
</reference>
<proteinExistence type="predicted"/>
<organism evidence="2 3">
    <name type="scientific">Oryzias melastigma</name>
    <name type="common">Marine medaka</name>
    <dbReference type="NCBI Taxonomy" id="30732"/>
    <lineage>
        <taxon>Eukaryota</taxon>
        <taxon>Metazoa</taxon>
        <taxon>Chordata</taxon>
        <taxon>Craniata</taxon>
        <taxon>Vertebrata</taxon>
        <taxon>Euteleostomi</taxon>
        <taxon>Actinopterygii</taxon>
        <taxon>Neopterygii</taxon>
        <taxon>Teleostei</taxon>
        <taxon>Neoteleostei</taxon>
        <taxon>Acanthomorphata</taxon>
        <taxon>Ovalentaria</taxon>
        <taxon>Atherinomorphae</taxon>
        <taxon>Beloniformes</taxon>
        <taxon>Adrianichthyidae</taxon>
        <taxon>Oryziinae</taxon>
        <taxon>Oryzias</taxon>
    </lineage>
</organism>
<feature type="region of interest" description="Disordered" evidence="1">
    <location>
        <begin position="81"/>
        <end position="127"/>
    </location>
</feature>
<comment type="caution">
    <text evidence="2">The sequence shown here is derived from an EMBL/GenBank/DDBJ whole genome shotgun (WGS) entry which is preliminary data.</text>
</comment>